<dbReference type="InParanoid" id="A0A6J0BG58"/>
<dbReference type="Proteomes" id="UP000829291">
    <property type="component" value="Chromosome 6"/>
</dbReference>
<protein>
    <submittedName>
        <fullName evidence="9">Myrosinase 1-like isoform X1</fullName>
    </submittedName>
</protein>
<sequence length="493" mass="56428">MKGFVNIVVICAILICSRVPEAQVTNLTFPENFTLGSATSSYQIEGAWNISDKGENIWDWWTHNYPENIADGSNGDIACNSYYNYKEDVQILKDIGFDFYRFSISWSRVLPNGFANEISEEGIQYYKNLTEELLANDIEPVVSIYHWDHPLILEELGGWTNELMVEWFADYARVIFEELGPLVKTFITINEPSVYCSNGYNSTRHSPGKILENMGHYICIHNTLKAHATVYHMYNDEFRSEQQGQIGLTTACDGWFSNDDSNATLINQAFQFNCGWVAHPLFVGDYPEILKTRIAMISELEGYPFSRLPEFSDEWVEYINGTADFFGLNHYTSYVVSADPDEESGIYNIDSGIIKSVNTSYPHGSLSWMYDTPEGFGNLLRMIRDEYDNPPVHVYENGYCDLGELNDYARITYYNGYMTELLSVIQNDSCNVVRYTAWSLLDNFEWSDGYTVNFGIVSVNFTDPDRARSSKLSTSWWKSVMQTRTVQDVPTSV</sequence>
<keyword evidence="5" id="KW-0326">Glycosidase</keyword>
<dbReference type="PANTHER" id="PTHR10353:SF36">
    <property type="entry name" value="LP05116P"/>
    <property type="match status" value="1"/>
</dbReference>
<dbReference type="PRINTS" id="PR00131">
    <property type="entry name" value="GLHYDRLASE1"/>
</dbReference>
<comment type="similarity">
    <text evidence="1 6">Belongs to the glycosyl hydrolase 1 family.</text>
</comment>
<gene>
    <name evidence="9" type="primary">LOC107219449</name>
</gene>
<reference evidence="9" key="1">
    <citation type="submission" date="2025-08" db="UniProtKB">
        <authorList>
            <consortium name="RefSeq"/>
        </authorList>
    </citation>
    <scope>IDENTIFICATION</scope>
    <source>
        <tissue evidence="9">Thorax and Abdomen</tissue>
    </source>
</reference>
<evidence type="ECO:0000256" key="6">
    <source>
        <dbReference type="RuleBase" id="RU003690"/>
    </source>
</evidence>
<evidence type="ECO:0000256" key="3">
    <source>
        <dbReference type="ARBA" id="ARBA00022801"/>
    </source>
</evidence>
<organism evidence="9">
    <name type="scientific">Neodiprion lecontei</name>
    <name type="common">Redheaded pine sawfly</name>
    <dbReference type="NCBI Taxonomy" id="441921"/>
    <lineage>
        <taxon>Eukaryota</taxon>
        <taxon>Metazoa</taxon>
        <taxon>Ecdysozoa</taxon>
        <taxon>Arthropoda</taxon>
        <taxon>Hexapoda</taxon>
        <taxon>Insecta</taxon>
        <taxon>Pterygota</taxon>
        <taxon>Neoptera</taxon>
        <taxon>Endopterygota</taxon>
        <taxon>Hymenoptera</taxon>
        <taxon>Tenthredinoidea</taxon>
        <taxon>Diprionidae</taxon>
        <taxon>Diprioninae</taxon>
        <taxon>Neodiprion</taxon>
    </lineage>
</organism>
<name>A0A6J0BG58_NEOLC</name>
<keyword evidence="8" id="KW-1185">Reference proteome</keyword>
<proteinExistence type="inferred from homology"/>
<dbReference type="RefSeq" id="XP_015513162.1">
    <property type="nucleotide sequence ID" value="XM_015657676.2"/>
</dbReference>
<evidence type="ECO:0000313" key="9">
    <source>
        <dbReference type="RefSeq" id="XP_015513162.1"/>
    </source>
</evidence>
<evidence type="ECO:0000313" key="8">
    <source>
        <dbReference type="Proteomes" id="UP000829291"/>
    </source>
</evidence>
<dbReference type="Gene3D" id="3.20.20.80">
    <property type="entry name" value="Glycosidases"/>
    <property type="match status" value="1"/>
</dbReference>
<evidence type="ECO:0000256" key="7">
    <source>
        <dbReference type="SAM" id="SignalP"/>
    </source>
</evidence>
<keyword evidence="3" id="KW-0378">Hydrolase</keyword>
<evidence type="ECO:0000256" key="2">
    <source>
        <dbReference type="ARBA" id="ARBA00011738"/>
    </source>
</evidence>
<dbReference type="GO" id="GO:0005975">
    <property type="term" value="P:carbohydrate metabolic process"/>
    <property type="evidence" value="ECO:0007669"/>
    <property type="project" value="InterPro"/>
</dbReference>
<dbReference type="SUPFAM" id="SSF51445">
    <property type="entry name" value="(Trans)glycosidases"/>
    <property type="match status" value="1"/>
</dbReference>
<keyword evidence="4" id="KW-0325">Glycoprotein</keyword>
<dbReference type="AlphaFoldDB" id="A0A6J0BG58"/>
<dbReference type="InterPro" id="IPR001360">
    <property type="entry name" value="Glyco_hydro_1"/>
</dbReference>
<keyword evidence="7" id="KW-0732">Signal</keyword>
<dbReference type="InterPro" id="IPR017853">
    <property type="entry name" value="GH"/>
</dbReference>
<dbReference type="FunFam" id="3.20.20.80:FF:000013">
    <property type="entry name" value="lactase-phlorizin hydrolase"/>
    <property type="match status" value="1"/>
</dbReference>
<dbReference type="PANTHER" id="PTHR10353">
    <property type="entry name" value="GLYCOSYL HYDROLASE"/>
    <property type="match status" value="1"/>
</dbReference>
<feature type="chain" id="PRO_5026953669" evidence="7">
    <location>
        <begin position="23"/>
        <end position="493"/>
    </location>
</feature>
<accession>A0A6J0BG58</accession>
<comment type="subunit">
    <text evidence="2">Homodimer.</text>
</comment>
<dbReference type="FunCoup" id="A0A6J0BG58">
    <property type="interactions" value="2"/>
</dbReference>
<evidence type="ECO:0000256" key="4">
    <source>
        <dbReference type="ARBA" id="ARBA00023180"/>
    </source>
</evidence>
<evidence type="ECO:0000256" key="5">
    <source>
        <dbReference type="ARBA" id="ARBA00023295"/>
    </source>
</evidence>
<dbReference type="Pfam" id="PF00232">
    <property type="entry name" value="Glyco_hydro_1"/>
    <property type="match status" value="1"/>
</dbReference>
<dbReference type="KEGG" id="nlo:107219449"/>
<dbReference type="OrthoDB" id="65569at2759"/>
<feature type="signal peptide" evidence="7">
    <location>
        <begin position="1"/>
        <end position="22"/>
    </location>
</feature>
<evidence type="ECO:0000256" key="1">
    <source>
        <dbReference type="ARBA" id="ARBA00010838"/>
    </source>
</evidence>
<dbReference type="GeneID" id="107219449"/>
<dbReference type="GO" id="GO:0008422">
    <property type="term" value="F:beta-glucosidase activity"/>
    <property type="evidence" value="ECO:0007669"/>
    <property type="project" value="TreeGrafter"/>
</dbReference>